<feature type="region of interest" description="Disordered" evidence="1">
    <location>
        <begin position="1"/>
        <end position="35"/>
    </location>
</feature>
<accession>A0A0D9WRJ4</accession>
<reference evidence="2 3" key="1">
    <citation type="submission" date="2012-08" db="EMBL/GenBank/DDBJ databases">
        <title>Oryza genome evolution.</title>
        <authorList>
            <person name="Wing R.A."/>
        </authorList>
    </citation>
    <scope>NUCLEOTIDE SEQUENCE</scope>
</reference>
<dbReference type="AlphaFoldDB" id="A0A0D9WRJ4"/>
<feature type="region of interest" description="Disordered" evidence="1">
    <location>
        <begin position="65"/>
        <end position="98"/>
    </location>
</feature>
<organism evidence="2 3">
    <name type="scientific">Leersia perrieri</name>
    <dbReference type="NCBI Taxonomy" id="77586"/>
    <lineage>
        <taxon>Eukaryota</taxon>
        <taxon>Viridiplantae</taxon>
        <taxon>Streptophyta</taxon>
        <taxon>Embryophyta</taxon>
        <taxon>Tracheophyta</taxon>
        <taxon>Spermatophyta</taxon>
        <taxon>Magnoliopsida</taxon>
        <taxon>Liliopsida</taxon>
        <taxon>Poales</taxon>
        <taxon>Poaceae</taxon>
        <taxon>BOP clade</taxon>
        <taxon>Oryzoideae</taxon>
        <taxon>Oryzeae</taxon>
        <taxon>Oryzinae</taxon>
        <taxon>Leersia</taxon>
    </lineage>
</organism>
<feature type="compositionally biased region" description="Basic and acidic residues" evidence="1">
    <location>
        <begin position="71"/>
        <end position="91"/>
    </location>
</feature>
<reference evidence="2" key="3">
    <citation type="submission" date="2015-04" db="UniProtKB">
        <authorList>
            <consortium name="EnsemblPlants"/>
        </authorList>
    </citation>
    <scope>IDENTIFICATION</scope>
</reference>
<evidence type="ECO:0000313" key="3">
    <source>
        <dbReference type="Proteomes" id="UP000032180"/>
    </source>
</evidence>
<keyword evidence="3" id="KW-1185">Reference proteome</keyword>
<evidence type="ECO:0000256" key="1">
    <source>
        <dbReference type="SAM" id="MobiDB-lite"/>
    </source>
</evidence>
<protein>
    <submittedName>
        <fullName evidence="2">Uncharacterized protein</fullName>
    </submittedName>
</protein>
<dbReference type="EnsemblPlants" id="LPERR06G16030.1">
    <property type="protein sequence ID" value="LPERR06G16030.1"/>
    <property type="gene ID" value="LPERR06G16030"/>
</dbReference>
<name>A0A0D9WRJ4_9ORYZ</name>
<proteinExistence type="predicted"/>
<evidence type="ECO:0000313" key="2">
    <source>
        <dbReference type="EnsemblPlants" id="LPERR06G16030.1"/>
    </source>
</evidence>
<sequence length="98" mass="10890">MMSLPFGAQNNGLLAKPSRKPSIADAKDQRKPAILASPPWMPTVVAAEALHRCHGRHCEIYRRCHRGNPRGRAERRGRGDDADGKRGSKNCEEEECLT</sequence>
<dbReference type="HOGENOM" id="CLU_2336701_0_0_1"/>
<dbReference type="Proteomes" id="UP000032180">
    <property type="component" value="Chromosome 6"/>
</dbReference>
<reference evidence="3" key="2">
    <citation type="submission" date="2013-12" db="EMBL/GenBank/DDBJ databases">
        <authorList>
            <person name="Yu Y."/>
            <person name="Lee S."/>
            <person name="de Baynast K."/>
            <person name="Wissotski M."/>
            <person name="Liu L."/>
            <person name="Talag J."/>
            <person name="Goicoechea J."/>
            <person name="Angelova A."/>
            <person name="Jetty R."/>
            <person name="Kudrna D."/>
            <person name="Golser W."/>
            <person name="Rivera L."/>
            <person name="Zhang J."/>
            <person name="Wing R."/>
        </authorList>
    </citation>
    <scope>NUCLEOTIDE SEQUENCE</scope>
</reference>
<dbReference type="Gramene" id="LPERR06G16030.1">
    <property type="protein sequence ID" value="LPERR06G16030.1"/>
    <property type="gene ID" value="LPERR06G16030"/>
</dbReference>